<organism evidence="1 2">
    <name type="scientific">Olea europaea subsp. europaea</name>
    <dbReference type="NCBI Taxonomy" id="158383"/>
    <lineage>
        <taxon>Eukaryota</taxon>
        <taxon>Viridiplantae</taxon>
        <taxon>Streptophyta</taxon>
        <taxon>Embryophyta</taxon>
        <taxon>Tracheophyta</taxon>
        <taxon>Spermatophyta</taxon>
        <taxon>Magnoliopsida</taxon>
        <taxon>eudicotyledons</taxon>
        <taxon>Gunneridae</taxon>
        <taxon>Pentapetalae</taxon>
        <taxon>asterids</taxon>
        <taxon>lamiids</taxon>
        <taxon>Lamiales</taxon>
        <taxon>Oleaceae</taxon>
        <taxon>Oleeae</taxon>
        <taxon>Olea</taxon>
    </lineage>
</organism>
<keyword evidence="2" id="KW-1185">Reference proteome</keyword>
<dbReference type="AlphaFoldDB" id="A0A8S0SHJ2"/>
<comment type="caution">
    <text evidence="1">The sequence shown here is derived from an EMBL/GenBank/DDBJ whole genome shotgun (WGS) entry which is preliminary data.</text>
</comment>
<feature type="non-terminal residue" evidence="1">
    <location>
        <position position="178"/>
    </location>
</feature>
<dbReference type="Proteomes" id="UP000594638">
    <property type="component" value="Unassembled WGS sequence"/>
</dbReference>
<dbReference type="Gramene" id="OE9A037631T1">
    <property type="protein sequence ID" value="OE9A037631C1"/>
    <property type="gene ID" value="OE9A037631"/>
</dbReference>
<evidence type="ECO:0000313" key="2">
    <source>
        <dbReference type="Proteomes" id="UP000594638"/>
    </source>
</evidence>
<dbReference type="EMBL" id="CACTIH010004792">
    <property type="protein sequence ID" value="CAA2991144.1"/>
    <property type="molecule type" value="Genomic_DNA"/>
</dbReference>
<evidence type="ECO:0000313" key="1">
    <source>
        <dbReference type="EMBL" id="CAA2991144.1"/>
    </source>
</evidence>
<reference evidence="1 2" key="1">
    <citation type="submission" date="2019-12" db="EMBL/GenBank/DDBJ databases">
        <authorList>
            <person name="Alioto T."/>
            <person name="Alioto T."/>
            <person name="Gomez Garrido J."/>
        </authorList>
    </citation>
    <scope>NUCLEOTIDE SEQUENCE [LARGE SCALE GENOMIC DNA]</scope>
</reference>
<gene>
    <name evidence="1" type="ORF">OLEA9_A037631</name>
</gene>
<protein>
    <submittedName>
        <fullName evidence="1">Uncharacterized protein</fullName>
    </submittedName>
</protein>
<name>A0A8S0SHJ2_OLEEU</name>
<accession>A0A8S0SHJ2</accession>
<proteinExistence type="predicted"/>
<sequence>MGGGGSVGSPWGLSVDLGPGERFVFTSACVWPFSCTLAASFSPVRVRVHSTGKLAAMVVVAAQDASLLRVSPPLTHAPGSKEKKKGISCCLCAASCLRPVVVAVVLLLSPWHCHRKIHASSLRQSRTISRKHPPGQARWECSHTIQLREAQVGKKMFFPPRRVMISRALSRAHHTTPT</sequence>